<reference evidence="2" key="1">
    <citation type="submission" date="2020-10" db="EMBL/GenBank/DDBJ databases">
        <authorList>
            <person name="Gilroy R."/>
        </authorList>
    </citation>
    <scope>NUCLEOTIDE SEQUENCE</scope>
    <source>
        <strain evidence="2">10669</strain>
    </source>
</reference>
<feature type="transmembrane region" description="Helical" evidence="1">
    <location>
        <begin position="414"/>
        <end position="433"/>
    </location>
</feature>
<accession>A0A9D1NK31</accession>
<dbReference type="Proteomes" id="UP000886812">
    <property type="component" value="Unassembled WGS sequence"/>
</dbReference>
<dbReference type="PANTHER" id="PTHR37422:SF13">
    <property type="entry name" value="LIPOPOLYSACCHARIDE BIOSYNTHESIS PROTEIN PA4999-RELATED"/>
    <property type="match status" value="1"/>
</dbReference>
<feature type="transmembrane region" description="Helical" evidence="1">
    <location>
        <begin position="254"/>
        <end position="275"/>
    </location>
</feature>
<dbReference type="EMBL" id="DVOG01000074">
    <property type="protein sequence ID" value="HIV04069.1"/>
    <property type="molecule type" value="Genomic_DNA"/>
</dbReference>
<keyword evidence="1" id="KW-0812">Transmembrane</keyword>
<dbReference type="AlphaFoldDB" id="A0A9D1NK31"/>
<evidence type="ECO:0000313" key="2">
    <source>
        <dbReference type="EMBL" id="HIV04069.1"/>
    </source>
</evidence>
<feature type="transmembrane region" description="Helical" evidence="1">
    <location>
        <begin position="43"/>
        <end position="63"/>
    </location>
</feature>
<feature type="transmembrane region" description="Helical" evidence="1">
    <location>
        <begin position="305"/>
        <end position="323"/>
    </location>
</feature>
<protein>
    <recommendedName>
        <fullName evidence="4">O-antigen ligase family protein</fullName>
    </recommendedName>
</protein>
<organism evidence="2 3">
    <name type="scientific">Candidatus Spyradosoma merdigallinarum</name>
    <dbReference type="NCBI Taxonomy" id="2840950"/>
    <lineage>
        <taxon>Bacteria</taxon>
        <taxon>Pseudomonadati</taxon>
        <taxon>Verrucomicrobiota</taxon>
        <taxon>Opitutia</taxon>
        <taxon>Opitutia incertae sedis</taxon>
        <taxon>Candidatus Spyradosoma</taxon>
    </lineage>
</organism>
<evidence type="ECO:0008006" key="4">
    <source>
        <dbReference type="Google" id="ProtNLM"/>
    </source>
</evidence>
<dbReference type="InterPro" id="IPR051533">
    <property type="entry name" value="WaaL-like"/>
</dbReference>
<feature type="transmembrane region" description="Helical" evidence="1">
    <location>
        <begin position="223"/>
        <end position="242"/>
    </location>
</feature>
<sequence>MRLPSPGCLAAWRANLPPLRERWIGALAALTVVSTLWNASGMAAAPAVLCAVFAGTAFAALFAPMPGKDSAAEAKENFRRLMRFPGFWIGVALFALMLCQHLNPSREVVMQESGWWKILYFPDHVAWLPDGIAAPFGFETRLGMNALRQMCVFGSAWLLLCALWCGLRSRRIRTWLLWALTLNAVLLAAFCLLRWSNGMTKEYLGYSTGVGSLFGVFSYKNHAAQFFVLSFALSVSLALTTWRRNAERFRKSGTHVLLAALSFFPWIAALCTASFAGIVEAAAWLIVVPALIFSSGLADRMTGIAFGVVALMIAGLGAVWFATADMDATWKKVEAKVALMKKEDIDDRAPLRELSLNIFTRSAERERFGWGAGSYRWIAPSFQRQMPEFLDAKGRLKTRTEYAHCDPLQMLAEWGAVGAGLVFAGTLWFFAWAAKNIRRWRVSSAALLCGIVFFAAHATMDFVSYNPALLMTLAAAVCAFRWSLRRDAPAGTLPAAGT</sequence>
<keyword evidence="1" id="KW-1133">Transmembrane helix</keyword>
<dbReference type="PANTHER" id="PTHR37422">
    <property type="entry name" value="TEICHURONIC ACID BIOSYNTHESIS PROTEIN TUAE"/>
    <property type="match status" value="1"/>
</dbReference>
<keyword evidence="1" id="KW-0472">Membrane</keyword>
<feature type="transmembrane region" description="Helical" evidence="1">
    <location>
        <begin position="281"/>
        <end position="298"/>
    </location>
</feature>
<feature type="transmembrane region" description="Helical" evidence="1">
    <location>
        <begin position="440"/>
        <end position="459"/>
    </location>
</feature>
<evidence type="ECO:0000256" key="1">
    <source>
        <dbReference type="SAM" id="Phobius"/>
    </source>
</evidence>
<feature type="transmembrane region" description="Helical" evidence="1">
    <location>
        <begin position="465"/>
        <end position="484"/>
    </location>
</feature>
<feature type="transmembrane region" description="Helical" evidence="1">
    <location>
        <begin position="146"/>
        <end position="167"/>
    </location>
</feature>
<reference evidence="2" key="2">
    <citation type="journal article" date="2021" name="PeerJ">
        <title>Extensive microbial diversity within the chicken gut microbiome revealed by metagenomics and culture.</title>
        <authorList>
            <person name="Gilroy R."/>
            <person name="Ravi A."/>
            <person name="Getino M."/>
            <person name="Pursley I."/>
            <person name="Horton D.L."/>
            <person name="Alikhan N.F."/>
            <person name="Baker D."/>
            <person name="Gharbi K."/>
            <person name="Hall N."/>
            <person name="Watson M."/>
            <person name="Adriaenssens E.M."/>
            <person name="Foster-Nyarko E."/>
            <person name="Jarju S."/>
            <person name="Secka A."/>
            <person name="Antonio M."/>
            <person name="Oren A."/>
            <person name="Chaudhuri R.R."/>
            <person name="La Ragione R."/>
            <person name="Hildebrand F."/>
            <person name="Pallen M.J."/>
        </authorList>
    </citation>
    <scope>NUCLEOTIDE SEQUENCE</scope>
    <source>
        <strain evidence="2">10669</strain>
    </source>
</reference>
<proteinExistence type="predicted"/>
<feature type="transmembrane region" description="Helical" evidence="1">
    <location>
        <begin position="84"/>
        <end position="103"/>
    </location>
</feature>
<name>A0A9D1NK31_9BACT</name>
<gene>
    <name evidence="2" type="ORF">IAC75_02825</name>
</gene>
<feature type="transmembrane region" description="Helical" evidence="1">
    <location>
        <begin position="174"/>
        <end position="195"/>
    </location>
</feature>
<evidence type="ECO:0000313" key="3">
    <source>
        <dbReference type="Proteomes" id="UP000886812"/>
    </source>
</evidence>
<comment type="caution">
    <text evidence="2">The sequence shown here is derived from an EMBL/GenBank/DDBJ whole genome shotgun (WGS) entry which is preliminary data.</text>
</comment>